<dbReference type="Proteomes" id="UP000557872">
    <property type="component" value="Unassembled WGS sequence"/>
</dbReference>
<keyword evidence="1" id="KW-0732">Signal</keyword>
<feature type="signal peptide" evidence="1">
    <location>
        <begin position="1"/>
        <end position="17"/>
    </location>
</feature>
<dbReference type="CDD" id="cd08994">
    <property type="entry name" value="GH43_62_32_68_117_130-like"/>
    <property type="match status" value="1"/>
</dbReference>
<dbReference type="AlphaFoldDB" id="A0A851GGS4"/>
<organism evidence="2 3">
    <name type="scientific">Oceaniferula marina</name>
    <dbReference type="NCBI Taxonomy" id="2748318"/>
    <lineage>
        <taxon>Bacteria</taxon>
        <taxon>Pseudomonadati</taxon>
        <taxon>Verrucomicrobiota</taxon>
        <taxon>Verrucomicrobiia</taxon>
        <taxon>Verrucomicrobiales</taxon>
        <taxon>Verrucomicrobiaceae</taxon>
        <taxon>Oceaniferula</taxon>
    </lineage>
</organism>
<dbReference type="InterPro" id="IPR023296">
    <property type="entry name" value="Glyco_hydro_beta-prop_sf"/>
</dbReference>
<dbReference type="RefSeq" id="WP_178931583.1">
    <property type="nucleotide sequence ID" value="NZ_JACBAZ010000002.1"/>
</dbReference>
<gene>
    <name evidence="2" type="ORF">HW115_05435</name>
</gene>
<feature type="chain" id="PRO_5032776045" evidence="1">
    <location>
        <begin position="18"/>
        <end position="374"/>
    </location>
</feature>
<evidence type="ECO:0000256" key="1">
    <source>
        <dbReference type="SAM" id="SignalP"/>
    </source>
</evidence>
<evidence type="ECO:0000313" key="2">
    <source>
        <dbReference type="EMBL" id="NWK55041.1"/>
    </source>
</evidence>
<protein>
    <submittedName>
        <fullName evidence="2">Sucrase</fullName>
    </submittedName>
</protein>
<accession>A0A851GGS4</accession>
<dbReference type="EMBL" id="JACBAZ010000002">
    <property type="protein sequence ID" value="NWK55041.1"/>
    <property type="molecule type" value="Genomic_DNA"/>
</dbReference>
<sequence length="374" mass="42200">MKAIPTLLLLATTLASAEAAPEYNFQKMIQPVPLHSKLEHKDWSTWGSAVLKGDDGKYHMFYCRWPKSIPWATSWVVDAEICYAVADAPDGPFKHVRTILRGRKHEDKPQSWDGASVYNPHLKQFGNKFYLYYTAGHDPYSKKMIGSRDHVVANQCIGVLVANSLQDLATGKFKRFDQPILKPVKRFGRFVKKGEQYGDINDPIPANTIVVNPSIDQRADGKYILMYKSWKPKGGMTHAVAIGDSPTGPFTFHPGEAFKGYAEDPYIWFDQRGQKFFCLVKDFNGSITKKGASMALFESEDGIQWKHAKHLLASDLRITWKEGSTRKVHHLERPQLLFDEAGKPIMLYAACALQSPVRNSGKSFNIHIPLADED</sequence>
<keyword evidence="3" id="KW-1185">Reference proteome</keyword>
<evidence type="ECO:0000313" key="3">
    <source>
        <dbReference type="Proteomes" id="UP000557872"/>
    </source>
</evidence>
<proteinExistence type="predicted"/>
<dbReference type="Gene3D" id="2.115.10.20">
    <property type="entry name" value="Glycosyl hydrolase domain, family 43"/>
    <property type="match status" value="2"/>
</dbReference>
<dbReference type="SUPFAM" id="SSF75005">
    <property type="entry name" value="Arabinanase/levansucrase/invertase"/>
    <property type="match status" value="2"/>
</dbReference>
<reference evidence="2 3" key="1">
    <citation type="submission" date="2020-07" db="EMBL/GenBank/DDBJ databases">
        <title>Roseicoccus Jingziensis gen. nov., sp. nov., isolated from coastal seawater.</title>
        <authorList>
            <person name="Feng X."/>
        </authorList>
    </citation>
    <scope>NUCLEOTIDE SEQUENCE [LARGE SCALE GENOMIC DNA]</scope>
    <source>
        <strain evidence="2 3">N1E253</strain>
    </source>
</reference>
<name>A0A851GGS4_9BACT</name>
<comment type="caution">
    <text evidence="2">The sequence shown here is derived from an EMBL/GenBank/DDBJ whole genome shotgun (WGS) entry which is preliminary data.</text>
</comment>